<accession>A0A1T4TLI9</accession>
<keyword evidence="1" id="KW-0812">Transmembrane</keyword>
<name>A0A1T4TLI9_9BACT</name>
<dbReference type="PANTHER" id="PTHR22911">
    <property type="entry name" value="ACYL-MALONYL CONDENSING ENZYME-RELATED"/>
    <property type="match status" value="1"/>
</dbReference>
<reference evidence="4" key="1">
    <citation type="submission" date="2017-02" db="EMBL/GenBank/DDBJ databases">
        <authorList>
            <person name="Varghese N."/>
            <person name="Submissions S."/>
        </authorList>
    </citation>
    <scope>NUCLEOTIDE SEQUENCE [LARGE SCALE GENOMIC DNA]</scope>
    <source>
        <strain evidence="4">DSM 22224</strain>
    </source>
</reference>
<protein>
    <submittedName>
        <fullName evidence="3">Threonine/homoserine efflux transporter RhtA</fullName>
    </submittedName>
</protein>
<feature type="transmembrane region" description="Helical" evidence="1">
    <location>
        <begin position="262"/>
        <end position="282"/>
    </location>
</feature>
<dbReference type="Proteomes" id="UP000190367">
    <property type="component" value="Unassembled WGS sequence"/>
</dbReference>
<keyword evidence="1" id="KW-1133">Transmembrane helix</keyword>
<evidence type="ECO:0000313" key="4">
    <source>
        <dbReference type="Proteomes" id="UP000190367"/>
    </source>
</evidence>
<organism evidence="3 4">
    <name type="scientific">Chitinophaga eiseniae</name>
    <dbReference type="NCBI Taxonomy" id="634771"/>
    <lineage>
        <taxon>Bacteria</taxon>
        <taxon>Pseudomonadati</taxon>
        <taxon>Bacteroidota</taxon>
        <taxon>Chitinophagia</taxon>
        <taxon>Chitinophagales</taxon>
        <taxon>Chitinophagaceae</taxon>
        <taxon>Chitinophaga</taxon>
    </lineage>
</organism>
<gene>
    <name evidence="3" type="ORF">SAMN04488128_105414</name>
</gene>
<feature type="domain" description="EamA" evidence="2">
    <location>
        <begin position="141"/>
        <end position="279"/>
    </location>
</feature>
<dbReference type="EMBL" id="FUWZ01000005">
    <property type="protein sequence ID" value="SKA41322.1"/>
    <property type="molecule type" value="Genomic_DNA"/>
</dbReference>
<feature type="transmembrane region" description="Helical" evidence="1">
    <location>
        <begin position="85"/>
        <end position="105"/>
    </location>
</feature>
<dbReference type="GO" id="GO:0016020">
    <property type="term" value="C:membrane"/>
    <property type="evidence" value="ECO:0007669"/>
    <property type="project" value="InterPro"/>
</dbReference>
<keyword evidence="4" id="KW-1185">Reference proteome</keyword>
<dbReference type="OrthoDB" id="9150437at2"/>
<dbReference type="RefSeq" id="WP_078672213.1">
    <property type="nucleotide sequence ID" value="NZ_FUWZ01000005.1"/>
</dbReference>
<feature type="transmembrane region" description="Helical" evidence="1">
    <location>
        <begin position="62"/>
        <end position="79"/>
    </location>
</feature>
<feature type="transmembrane region" description="Helical" evidence="1">
    <location>
        <begin position="172"/>
        <end position="195"/>
    </location>
</feature>
<feature type="transmembrane region" description="Helical" evidence="1">
    <location>
        <begin position="207"/>
        <end position="224"/>
    </location>
</feature>
<feature type="transmembrane region" description="Helical" evidence="1">
    <location>
        <begin position="32"/>
        <end position="50"/>
    </location>
</feature>
<feature type="transmembrane region" description="Helical" evidence="1">
    <location>
        <begin position="117"/>
        <end position="135"/>
    </location>
</feature>
<feature type="domain" description="EamA" evidence="2">
    <location>
        <begin position="6"/>
        <end position="133"/>
    </location>
</feature>
<dbReference type="STRING" id="634771.SAMN04488128_105414"/>
<feature type="transmembrane region" description="Helical" evidence="1">
    <location>
        <begin position="236"/>
        <end position="256"/>
    </location>
</feature>
<proteinExistence type="predicted"/>
<dbReference type="InterPro" id="IPR000620">
    <property type="entry name" value="EamA_dom"/>
</dbReference>
<dbReference type="PANTHER" id="PTHR22911:SF79">
    <property type="entry name" value="MOBA-LIKE NTP TRANSFERASE DOMAIN-CONTAINING PROTEIN"/>
    <property type="match status" value="1"/>
</dbReference>
<dbReference type="SUPFAM" id="SSF103481">
    <property type="entry name" value="Multidrug resistance efflux transporter EmrE"/>
    <property type="match status" value="2"/>
</dbReference>
<evidence type="ECO:0000259" key="2">
    <source>
        <dbReference type="Pfam" id="PF00892"/>
    </source>
</evidence>
<dbReference type="AlphaFoldDB" id="A0A1T4TLI9"/>
<dbReference type="InterPro" id="IPR037185">
    <property type="entry name" value="EmrE-like"/>
</dbReference>
<dbReference type="Pfam" id="PF00892">
    <property type="entry name" value="EamA"/>
    <property type="match status" value="2"/>
</dbReference>
<evidence type="ECO:0000256" key="1">
    <source>
        <dbReference type="SAM" id="Phobius"/>
    </source>
</evidence>
<evidence type="ECO:0000313" key="3">
    <source>
        <dbReference type="EMBL" id="SKA41322.1"/>
    </source>
</evidence>
<feature type="transmembrane region" description="Helical" evidence="1">
    <location>
        <begin position="141"/>
        <end position="160"/>
    </location>
</feature>
<keyword evidence="1" id="KW-0472">Membrane</keyword>
<sequence length="296" mass="33659">MKKAFLQLHLSVFLAGFTGILGKLISLNEGLLVWYRLLITAVTMYILFRLQGTFRKLPFKDIVPIGVTGVVVALHWLFFYGSIKYSNVSIGVICFSLTSLFTAIFDPLINRRRPDMVEMLLSMLTLFGILLIFHFDTQYQTGIILGVISAMFAALFTVYNKRLVKRFDTNTITFYELSTGFVVLSLILPFYLHYFPVSTVIPGFSDLMYLLVLAWLCTICMYTLSMNALKKISPFTVNLCFNLEPVYSIVLAFILFHENKHLNNAFYAGLACIILSVALQMARVSWQHRTGRMLAG</sequence>